<keyword evidence="1" id="KW-0732">Signal</keyword>
<feature type="chain" id="PRO_5040117214" evidence="1">
    <location>
        <begin position="22"/>
        <end position="338"/>
    </location>
</feature>
<dbReference type="Gene3D" id="2.115.10.20">
    <property type="entry name" value="Glycosyl hydrolase domain, family 43"/>
    <property type="match status" value="2"/>
</dbReference>
<dbReference type="Proteomes" id="UP000720189">
    <property type="component" value="Unassembled WGS sequence"/>
</dbReference>
<dbReference type="SUPFAM" id="SSF75005">
    <property type="entry name" value="Arabinanase/levansucrase/invertase"/>
    <property type="match status" value="1"/>
</dbReference>
<sequence>MRFTTTIRLLGATLLASLSRAQLAPAPDGWPNFWYKGHVTNKVTFQYNPTNEFIFPSIFHAGEYLDDPLGEWYLYYAPHENPGGISLVYSDSLEGPWKEYENNPVIANKWDSYYSVPHVSSPDASWNSDAGRMFLYFHGDNTQTRWAESSNGVDFRYGGVAVNNKMSGSNTTESSYARVFAHPNSASKYNYAMFYMANEKDNRRKIRLAESVDGRKWTVDPDYVVQPGGPEGTDVSGANYWTWNGQAYVIYHGSTGKIYARTVDQTLPCSTHLPAAPTYRQAKKKFPHTNCYFPTPSQRVTKNRNNKLIAIFQFGIECILIFSWPLNCAPSARACHSH</sequence>
<protein>
    <submittedName>
        <fullName evidence="2">Uncharacterized protein</fullName>
    </submittedName>
</protein>
<evidence type="ECO:0000313" key="3">
    <source>
        <dbReference type="Proteomes" id="UP000720189"/>
    </source>
</evidence>
<comment type="caution">
    <text evidence="2">The sequence shown here is derived from an EMBL/GenBank/DDBJ whole genome shotgun (WGS) entry which is preliminary data.</text>
</comment>
<name>A0A9P9HL76_FUSRE</name>
<dbReference type="EMBL" id="JAGMUX010000005">
    <property type="protein sequence ID" value="KAH7259013.1"/>
    <property type="molecule type" value="Genomic_DNA"/>
</dbReference>
<organism evidence="2 3">
    <name type="scientific">Fusarium redolens</name>
    <dbReference type="NCBI Taxonomy" id="48865"/>
    <lineage>
        <taxon>Eukaryota</taxon>
        <taxon>Fungi</taxon>
        <taxon>Dikarya</taxon>
        <taxon>Ascomycota</taxon>
        <taxon>Pezizomycotina</taxon>
        <taxon>Sordariomycetes</taxon>
        <taxon>Hypocreomycetidae</taxon>
        <taxon>Hypocreales</taxon>
        <taxon>Nectriaceae</taxon>
        <taxon>Fusarium</taxon>
        <taxon>Fusarium redolens species complex</taxon>
    </lineage>
</organism>
<gene>
    <name evidence="2" type="ORF">BKA55DRAFT_294897</name>
</gene>
<reference evidence="2" key="1">
    <citation type="journal article" date="2021" name="Nat. Commun.">
        <title>Genetic determinants of endophytism in the Arabidopsis root mycobiome.</title>
        <authorList>
            <person name="Mesny F."/>
            <person name="Miyauchi S."/>
            <person name="Thiergart T."/>
            <person name="Pickel B."/>
            <person name="Atanasova L."/>
            <person name="Karlsson M."/>
            <person name="Huettel B."/>
            <person name="Barry K.W."/>
            <person name="Haridas S."/>
            <person name="Chen C."/>
            <person name="Bauer D."/>
            <person name="Andreopoulos W."/>
            <person name="Pangilinan J."/>
            <person name="LaButti K."/>
            <person name="Riley R."/>
            <person name="Lipzen A."/>
            <person name="Clum A."/>
            <person name="Drula E."/>
            <person name="Henrissat B."/>
            <person name="Kohler A."/>
            <person name="Grigoriev I.V."/>
            <person name="Martin F.M."/>
            <person name="Hacquard S."/>
        </authorList>
    </citation>
    <scope>NUCLEOTIDE SEQUENCE</scope>
    <source>
        <strain evidence="2">MPI-CAGE-AT-0023</strain>
    </source>
</reference>
<accession>A0A9P9HL76</accession>
<keyword evidence="3" id="KW-1185">Reference proteome</keyword>
<dbReference type="InterPro" id="IPR023296">
    <property type="entry name" value="Glyco_hydro_beta-prop_sf"/>
</dbReference>
<proteinExistence type="predicted"/>
<evidence type="ECO:0000313" key="2">
    <source>
        <dbReference type="EMBL" id="KAH7259013.1"/>
    </source>
</evidence>
<evidence type="ECO:0000256" key="1">
    <source>
        <dbReference type="SAM" id="SignalP"/>
    </source>
</evidence>
<dbReference type="RefSeq" id="XP_046051721.1">
    <property type="nucleotide sequence ID" value="XM_046185572.1"/>
</dbReference>
<dbReference type="AlphaFoldDB" id="A0A9P9HL76"/>
<dbReference type="OrthoDB" id="5218136at2759"/>
<feature type="signal peptide" evidence="1">
    <location>
        <begin position="1"/>
        <end position="21"/>
    </location>
</feature>
<dbReference type="GeneID" id="70215526"/>